<evidence type="ECO:0000256" key="1">
    <source>
        <dbReference type="ARBA" id="ARBA00023015"/>
    </source>
</evidence>
<dbReference type="Pfam" id="PF12833">
    <property type="entry name" value="HTH_18"/>
    <property type="match status" value="1"/>
</dbReference>
<protein>
    <recommendedName>
        <fullName evidence="4">HTH araC/xylS-type domain-containing protein</fullName>
    </recommendedName>
</protein>
<evidence type="ECO:0000313" key="6">
    <source>
        <dbReference type="Proteomes" id="UP000035929"/>
    </source>
</evidence>
<reference evidence="5 6" key="1">
    <citation type="submission" date="2015-03" db="EMBL/GenBank/DDBJ databases">
        <title>Genome sequencing of Methylobacterium aquaticum DSM16371 type strain.</title>
        <authorList>
            <person name="Chaudhry V."/>
            <person name="Patil P.B."/>
        </authorList>
    </citation>
    <scope>NUCLEOTIDE SEQUENCE [LARGE SCALE GENOMIC DNA]</scope>
    <source>
        <strain evidence="5 6">DSM 16371</strain>
    </source>
</reference>
<dbReference type="AlphaFoldDB" id="A0A0J6UWF2"/>
<dbReference type="GO" id="GO:0043565">
    <property type="term" value="F:sequence-specific DNA binding"/>
    <property type="evidence" value="ECO:0007669"/>
    <property type="project" value="InterPro"/>
</dbReference>
<dbReference type="PROSITE" id="PS01124">
    <property type="entry name" value="HTH_ARAC_FAMILY_2"/>
    <property type="match status" value="1"/>
</dbReference>
<evidence type="ECO:0000256" key="2">
    <source>
        <dbReference type="ARBA" id="ARBA00023125"/>
    </source>
</evidence>
<dbReference type="PANTHER" id="PTHR46796">
    <property type="entry name" value="HTH-TYPE TRANSCRIPTIONAL ACTIVATOR RHAS-RELATED"/>
    <property type="match status" value="1"/>
</dbReference>
<keyword evidence="2" id="KW-0238">DNA-binding</keyword>
<dbReference type="Proteomes" id="UP000035929">
    <property type="component" value="Unassembled WGS sequence"/>
</dbReference>
<dbReference type="EMBL" id="LABX01000170">
    <property type="protein sequence ID" value="KMO30571.1"/>
    <property type="molecule type" value="Genomic_DNA"/>
</dbReference>
<proteinExistence type="predicted"/>
<keyword evidence="1" id="KW-0805">Transcription regulation</keyword>
<evidence type="ECO:0000313" key="5">
    <source>
        <dbReference type="EMBL" id="KMO30571.1"/>
    </source>
</evidence>
<comment type="caution">
    <text evidence="5">The sequence shown here is derived from an EMBL/GenBank/DDBJ whole genome shotgun (WGS) entry which is preliminary data.</text>
</comment>
<dbReference type="Gene3D" id="1.10.10.60">
    <property type="entry name" value="Homeodomain-like"/>
    <property type="match status" value="1"/>
</dbReference>
<dbReference type="SUPFAM" id="SSF46689">
    <property type="entry name" value="Homeodomain-like"/>
    <property type="match status" value="2"/>
</dbReference>
<sequence length="310" mass="34293">MRRPDGARRLGERMSTPITPDELPIWVPGIRTVDSAALSWDGVRLVGYRYAGSDVGIPPLRDYLLVTYREGATPMHRRCTGEWQANQMQPGSISFLSHAQRSHWRWTEDIEVLHLYLAPQTVTRTATDLYEREIGEVALRDVLRADDPVLAGLVAGFAQETGQGGLGSSLYVESLRQAACVHLLRHYAEVRFREPATQSGGGLSAAQCRRLTAHVEDNLGSALTLAELAGVVGLSVFHFTRKFRGSFGCPPHVYVMRRRLDAAKRLLARPDLPLKVVAAECGFSDQSHMTRAFRGMLDTTPAAYRRAIAG</sequence>
<dbReference type="SMART" id="SM00342">
    <property type="entry name" value="HTH_ARAC"/>
    <property type="match status" value="1"/>
</dbReference>
<keyword evidence="3" id="KW-0804">Transcription</keyword>
<name>A0A0J6UWF2_9HYPH</name>
<evidence type="ECO:0000259" key="4">
    <source>
        <dbReference type="PROSITE" id="PS01124"/>
    </source>
</evidence>
<dbReference type="PATRIC" id="fig|270351.6.peg.2065"/>
<organism evidence="5 6">
    <name type="scientific">Methylobacterium aquaticum</name>
    <dbReference type="NCBI Taxonomy" id="270351"/>
    <lineage>
        <taxon>Bacteria</taxon>
        <taxon>Pseudomonadati</taxon>
        <taxon>Pseudomonadota</taxon>
        <taxon>Alphaproteobacteria</taxon>
        <taxon>Hyphomicrobiales</taxon>
        <taxon>Methylobacteriaceae</taxon>
        <taxon>Methylobacterium</taxon>
    </lineage>
</organism>
<dbReference type="InterPro" id="IPR050204">
    <property type="entry name" value="AraC_XylS_family_regulators"/>
</dbReference>
<dbReference type="InterPro" id="IPR009057">
    <property type="entry name" value="Homeodomain-like_sf"/>
</dbReference>
<dbReference type="PANTHER" id="PTHR46796:SF6">
    <property type="entry name" value="ARAC SUBFAMILY"/>
    <property type="match status" value="1"/>
</dbReference>
<dbReference type="InterPro" id="IPR018060">
    <property type="entry name" value="HTH_AraC"/>
</dbReference>
<dbReference type="GO" id="GO:0003700">
    <property type="term" value="F:DNA-binding transcription factor activity"/>
    <property type="evidence" value="ECO:0007669"/>
    <property type="project" value="InterPro"/>
</dbReference>
<evidence type="ECO:0000256" key="3">
    <source>
        <dbReference type="ARBA" id="ARBA00023163"/>
    </source>
</evidence>
<feature type="domain" description="HTH araC/xylS-type" evidence="4">
    <location>
        <begin position="209"/>
        <end position="307"/>
    </location>
</feature>
<gene>
    <name evidence="5" type="ORF">VP06_21515</name>
</gene>
<accession>A0A0J6UWF2</accession>